<protein>
    <submittedName>
        <fullName evidence="1">Uncharacterized protein</fullName>
    </submittedName>
</protein>
<dbReference type="EMBL" id="JAGFNK010000014">
    <property type="protein sequence ID" value="KAI9511967.1"/>
    <property type="molecule type" value="Genomic_DNA"/>
</dbReference>
<evidence type="ECO:0000313" key="2">
    <source>
        <dbReference type="Proteomes" id="UP001207468"/>
    </source>
</evidence>
<proteinExistence type="predicted"/>
<organism evidence="1 2">
    <name type="scientific">Russula earlei</name>
    <dbReference type="NCBI Taxonomy" id="71964"/>
    <lineage>
        <taxon>Eukaryota</taxon>
        <taxon>Fungi</taxon>
        <taxon>Dikarya</taxon>
        <taxon>Basidiomycota</taxon>
        <taxon>Agaricomycotina</taxon>
        <taxon>Agaricomycetes</taxon>
        <taxon>Russulales</taxon>
        <taxon>Russulaceae</taxon>
        <taxon>Russula</taxon>
    </lineage>
</organism>
<gene>
    <name evidence="1" type="ORF">F5148DRAFT_963445</name>
</gene>
<reference evidence="1" key="1">
    <citation type="submission" date="2021-03" db="EMBL/GenBank/DDBJ databases">
        <title>Evolutionary priming and transition to the ectomycorrhizal habit in an iconic lineage of mushroom-forming fungi: is preadaptation a requirement?</title>
        <authorList>
            <consortium name="DOE Joint Genome Institute"/>
            <person name="Looney B.P."/>
            <person name="Miyauchi S."/>
            <person name="Morin E."/>
            <person name="Drula E."/>
            <person name="Courty P.E."/>
            <person name="Chicoki N."/>
            <person name="Fauchery L."/>
            <person name="Kohler A."/>
            <person name="Kuo A."/>
            <person name="LaButti K."/>
            <person name="Pangilinan J."/>
            <person name="Lipzen A."/>
            <person name="Riley R."/>
            <person name="Andreopoulos W."/>
            <person name="He G."/>
            <person name="Johnson J."/>
            <person name="Barry K.W."/>
            <person name="Grigoriev I.V."/>
            <person name="Nagy L."/>
            <person name="Hibbett D."/>
            <person name="Henrissat B."/>
            <person name="Matheny P.B."/>
            <person name="Labbe J."/>
            <person name="Martin A.F."/>
        </authorList>
    </citation>
    <scope>NUCLEOTIDE SEQUENCE</scope>
    <source>
        <strain evidence="1">BPL698</strain>
    </source>
</reference>
<accession>A0ACC0UMB5</accession>
<dbReference type="Proteomes" id="UP001207468">
    <property type="component" value="Unassembled WGS sequence"/>
</dbReference>
<evidence type="ECO:0000313" key="1">
    <source>
        <dbReference type="EMBL" id="KAI9511967.1"/>
    </source>
</evidence>
<feature type="non-terminal residue" evidence="1">
    <location>
        <position position="1"/>
    </location>
</feature>
<comment type="caution">
    <text evidence="1">The sequence shown here is derived from an EMBL/GenBank/DDBJ whole genome shotgun (WGS) entry which is preliminary data.</text>
</comment>
<keyword evidence="2" id="KW-1185">Reference proteome</keyword>
<sequence>PCQFTLDDFHFNLCPLLDERHNSGRIDLVLGHETAPTVTTIVYNISLNGPLPKSDAVPEDEQCVSGTWVCVT</sequence>
<name>A0ACC0UMB5_9AGAM</name>
<feature type="non-terminal residue" evidence="1">
    <location>
        <position position="72"/>
    </location>
</feature>